<feature type="domain" description="PNPLA" evidence="7">
    <location>
        <begin position="1252"/>
        <end position="1504"/>
    </location>
</feature>
<dbReference type="VEuPathDB" id="PlasmoDB:PmUG01_11028000"/>
<feature type="compositionally biased region" description="Basic and acidic residues" evidence="5">
    <location>
        <begin position="226"/>
        <end position="239"/>
    </location>
</feature>
<dbReference type="PANTHER" id="PTHR24185">
    <property type="entry name" value="CALCIUM-INDEPENDENT PHOSPHOLIPASE A2-GAMMA"/>
    <property type="match status" value="1"/>
</dbReference>
<evidence type="ECO:0000256" key="5">
    <source>
        <dbReference type="SAM" id="MobiDB-lite"/>
    </source>
</evidence>
<dbReference type="EMBL" id="LT594499">
    <property type="protein sequence ID" value="SBT79573.1"/>
    <property type="molecule type" value="Genomic_DNA"/>
</dbReference>
<feature type="region of interest" description="Disordered" evidence="5">
    <location>
        <begin position="422"/>
        <end position="444"/>
    </location>
</feature>
<keyword evidence="6" id="KW-0472">Membrane</keyword>
<keyword evidence="2 4" id="KW-0442">Lipid degradation</keyword>
<sequence>MIKNVYLFLVYAIYSLHMFSLSLRMQKNLFKYITPISSKLNLTKIRKIKLFRKEKHGKQVNVFNDVVNKYIGLDLFFKKLNNVTNNEEKLNYINFLHKIVQDKTCEHLLLSNNYMRIIIYILNEKFLKLTKNEEKTENVDYQLIYKLLLIFKNLTKYKKFYHVILSDYTHKNVKISLLYIIMNILNEKRNNEKYKEASSIFNYFTSFFKYSDDSGNKNITEDTSNVDEKKKKNKNENQNESKNQNENQNENQKGDIDDIRNKIYHVGKNILLKLKEEKIKVENKTNEKQWNCQKEGMVRDWQEVKKASTSNNNYENGKDIANEGKQTKQNEQNKKDVNNHHYENNDNKRNADLNSYNRGDIVRDSNIMKQKSETQSWNSSNGIILNPKKNIDETDNNTDNILIDIKRNKKYINNERKEVDYKTVSGDHEKGRNNSKVDDSDTQNYKELEEQKKNANRSSEINSINEITNSEEGSVLFLPFYFNKNSKDNILTSIIVNFQNKEDIIVYKKITKGRMSENGTDRVKKRNNVFDYIGNEYNCNNYYEIYDNYAEDDQDILKYEKNKNRKKLQLREQKEEEKENDGNRNTIDETNEEGEEEEKEEDDEGEVEDEQENNEEDSKTDEKDKVEYENKYDENNVNIVFNDYDINVKDMENKTDTKINVSSENKSKYINMGLLILVRKKINTTEEHIILNKQNNQINEEMSNSNAGSITDSNKKGEWDKSSTINLPSLGKHNLFNYLNIYKYINNLDLKFSLFKRNENKSKAIEGYEDIYIKYDNTKEKKNMESYVLIGIMNFNMDLIKNFKAQSENVVNDTTNNSVGKNGNSINITNPYINLTLLKNYVESLFVYLNLNDYFTNKVLKLLYEILIENKNSVIYNLYYYTIIKEENMKKIIEILSKNIRNNLHKANTTLILRILYILCFQQSFYINVIEKNVKEKDNYLLLYKNLSKYIEDIKMGNFIRELQKNEELIECLKLLTLFFENKYKKQNSFYISDEKKEQFLYDNKVVRKKLNNIYNRHFICEYKDLIIIRKTNIILKSLGVNMFDLYNDIIFTDREHKTHEYLMKENDIKRNIITYFTDNVIRYFVKLKKYIIPKSVMLLNKEQAKESNTYPSERNQQYGEVKQHVDNQRKEDLTYQEKMSMKGKTDVRIEQTKNNSSTVQEKMSDPPSSTAYPSDEISSGGSAITSSTEAATTGATTANSANCTYHADEEKKRREKKYFYNLNNKEYISFDKFRNIVIALKKKKKRKLRILCLDGGGIRGLLSIEILKCINSHLKKNLFEYFDIICGTSTGAVISILIGLEKAHLNEIEFLYNILINKIFQKDTYAVRNTRYLLKHSYYDSHILNDLLNSFFKNIRMFHYNSDFFTPYVFTVSTQMNITPLQPVILKNYNVNLRKIGNYQEGDKINYDSVQEGKGSKNEDNEAYEYLNNDVGSGEGSNNSRSTIQINENISSVSIYKCFYNIFVKYVLRCTTAAPGFFNFFSFDNNIYADGALCFNNPTLLSLNEMKLIFYNYLNKKKTSIFDKMKNCFLKNEKVKEKEKEKAINLNDYIDCIVSVGTGKFKPKIINELNDNKTYDTFLRWDVLLKQIVYSITNTELTHDICNNLLDKNKYFRFNCFINNIKLDETSPEIIMKLKHIGKRYFEDHKYNQEKLINLINILEEKDDIKEYHQNQKRVWKPSYISLFKSKISNLIFPNEQTFDHRDSPPIPNLKTMQGNDSAISKSSAAINATTTICSNNKISPDQRKDDTNSITHGSSTNMTMNMINKEGKANPNSVPYRNFNFKLTDDGDKFDLNDIEEILDIINKNNSSIKNTNTSNGFFNYFTNLFYYNNNKFLKKLENMHNSLFIRMKREKNNYVNVIPNTGIRVLLNEIYYILLKKNIYFHTDEHDSLADLNQKDYNINIDKIIPYDRVNSKESNLNGQEKNGQIQNEKKLDSQNIGEQKFVEDERATKNVSKDMNNSNTDEYYSSESRLYGADANKDNTKGAPSTRSNDSGNSSNSGTNNSKHMATCEGYKNTEGRDPCNSVQHPLDTANKEVLNEENSLTNIVDNPHINKKRNFKNVMSSCNMNYEFFKSLNIESSDVKKNNIIQVLRNFFFKKDI</sequence>
<dbReference type="EC" id="3.1.1.4" evidence="8"/>
<evidence type="ECO:0000256" key="6">
    <source>
        <dbReference type="SAM" id="Phobius"/>
    </source>
</evidence>
<evidence type="ECO:0000313" key="8">
    <source>
        <dbReference type="EMBL" id="SBT79573.1"/>
    </source>
</evidence>
<reference evidence="8 9" key="1">
    <citation type="submission" date="2016-06" db="EMBL/GenBank/DDBJ databases">
        <authorList>
            <consortium name="Pathogen Informatics"/>
        </authorList>
    </citation>
    <scope>NUCLEOTIDE SEQUENCE [LARGE SCALE GENOMIC DNA]</scope>
    <source>
        <strain evidence="8">PmlGA01</strain>
    </source>
</reference>
<feature type="compositionally biased region" description="Basic and acidic residues" evidence="5">
    <location>
        <begin position="616"/>
        <end position="631"/>
    </location>
</feature>
<feature type="region of interest" description="Disordered" evidence="5">
    <location>
        <begin position="370"/>
        <end position="396"/>
    </location>
</feature>
<dbReference type="Gene3D" id="3.40.1090.10">
    <property type="entry name" value="Cytosolic phospholipase A2 catalytic domain"/>
    <property type="match status" value="1"/>
</dbReference>
<proteinExistence type="predicted"/>
<keyword evidence="1 4" id="KW-0378">Hydrolase</keyword>
<dbReference type="GO" id="GO:0016020">
    <property type="term" value="C:membrane"/>
    <property type="evidence" value="ECO:0007669"/>
    <property type="project" value="TreeGrafter"/>
</dbReference>
<feature type="region of interest" description="Disordered" evidence="5">
    <location>
        <begin position="568"/>
        <end position="631"/>
    </location>
</feature>
<feature type="compositionally biased region" description="Basic and acidic residues" evidence="5">
    <location>
        <begin position="316"/>
        <end position="351"/>
    </location>
</feature>
<feature type="compositionally biased region" description="Polar residues" evidence="5">
    <location>
        <begin position="1957"/>
        <end position="1972"/>
    </location>
</feature>
<feature type="region of interest" description="Disordered" evidence="5">
    <location>
        <begin position="1738"/>
        <end position="1760"/>
    </location>
</feature>
<keyword evidence="3 4" id="KW-0443">Lipid metabolism</keyword>
<dbReference type="InterPro" id="IPR002641">
    <property type="entry name" value="PNPLA_dom"/>
</dbReference>
<name>A0A1C3KZC3_PLAMA</name>
<evidence type="ECO:0000259" key="7">
    <source>
        <dbReference type="PROSITE" id="PS51635"/>
    </source>
</evidence>
<feature type="short sequence motif" description="DGA/G" evidence="4">
    <location>
        <begin position="1491"/>
        <end position="1493"/>
    </location>
</feature>
<keyword evidence="6" id="KW-0812">Transmembrane</keyword>
<evidence type="ECO:0000256" key="3">
    <source>
        <dbReference type="ARBA" id="ARBA00023098"/>
    </source>
</evidence>
<feature type="compositionally biased region" description="Basic and acidic residues" evidence="5">
    <location>
        <begin position="1944"/>
        <end position="1956"/>
    </location>
</feature>
<dbReference type="Proteomes" id="UP000219799">
    <property type="component" value="Chromosome 11"/>
</dbReference>
<evidence type="ECO:0000256" key="2">
    <source>
        <dbReference type="ARBA" id="ARBA00022963"/>
    </source>
</evidence>
<dbReference type="PROSITE" id="PS51635">
    <property type="entry name" value="PNPLA"/>
    <property type="match status" value="1"/>
</dbReference>
<protein>
    <submittedName>
        <fullName evidence="8">Patatin-like phospholipase, putative</fullName>
        <ecNumber evidence="8">3.1.1.4</ecNumber>
    </submittedName>
</protein>
<evidence type="ECO:0000256" key="4">
    <source>
        <dbReference type="PROSITE-ProRule" id="PRU01161"/>
    </source>
</evidence>
<feature type="compositionally biased region" description="Polar residues" evidence="5">
    <location>
        <begin position="1107"/>
        <end position="1119"/>
    </location>
</feature>
<feature type="compositionally biased region" description="Polar residues" evidence="5">
    <location>
        <begin position="1153"/>
        <end position="1173"/>
    </location>
</feature>
<feature type="compositionally biased region" description="Basic and acidic residues" evidence="5">
    <location>
        <begin position="1122"/>
        <end position="1152"/>
    </location>
</feature>
<accession>A0A1C3KZC3</accession>
<gene>
    <name evidence="8" type="primary">PmlGA01_110016700</name>
    <name evidence="8" type="ORF">PMLGA01_110016700</name>
</gene>
<dbReference type="GO" id="GO:0004623">
    <property type="term" value="F:phospholipase A2 activity"/>
    <property type="evidence" value="ECO:0007669"/>
    <property type="project" value="UniProtKB-EC"/>
</dbReference>
<evidence type="ECO:0000313" key="9">
    <source>
        <dbReference type="Proteomes" id="UP000219799"/>
    </source>
</evidence>
<feature type="active site" description="Nucleophile" evidence="4">
    <location>
        <position position="1290"/>
    </location>
</feature>
<organism evidence="8 9">
    <name type="scientific">Plasmodium malariae</name>
    <dbReference type="NCBI Taxonomy" id="5858"/>
    <lineage>
        <taxon>Eukaryota</taxon>
        <taxon>Sar</taxon>
        <taxon>Alveolata</taxon>
        <taxon>Apicomplexa</taxon>
        <taxon>Aconoidasida</taxon>
        <taxon>Haemosporida</taxon>
        <taxon>Plasmodiidae</taxon>
        <taxon>Plasmodium</taxon>
        <taxon>Plasmodium (Plasmodium)</taxon>
    </lineage>
</organism>
<feature type="compositionally biased region" description="Acidic residues" evidence="5">
    <location>
        <begin position="589"/>
        <end position="615"/>
    </location>
</feature>
<dbReference type="InterPro" id="IPR016035">
    <property type="entry name" value="Acyl_Trfase/lysoPLipase"/>
</dbReference>
<feature type="short sequence motif" description="GXSXG" evidence="4">
    <location>
        <begin position="1288"/>
        <end position="1292"/>
    </location>
</feature>
<dbReference type="GO" id="GO:0016042">
    <property type="term" value="P:lipid catabolic process"/>
    <property type="evidence" value="ECO:0007669"/>
    <property type="project" value="UniProtKB-UniRule"/>
</dbReference>
<feature type="region of interest" description="Disordered" evidence="5">
    <location>
        <begin position="1104"/>
        <end position="1194"/>
    </location>
</feature>
<feature type="region of interest" description="Disordered" evidence="5">
    <location>
        <begin position="307"/>
        <end position="357"/>
    </location>
</feature>
<feature type="compositionally biased region" description="Basic and acidic residues" evidence="5">
    <location>
        <begin position="569"/>
        <end position="582"/>
    </location>
</feature>
<feature type="compositionally biased region" description="Polar residues" evidence="5">
    <location>
        <begin position="1916"/>
        <end position="1930"/>
    </location>
</feature>
<feature type="compositionally biased region" description="Low complexity" evidence="5">
    <location>
        <begin position="1177"/>
        <end position="1194"/>
    </location>
</feature>
<keyword evidence="6" id="KW-1133">Transmembrane helix</keyword>
<feature type="active site" description="Proton acceptor" evidence="4">
    <location>
        <position position="1491"/>
    </location>
</feature>
<evidence type="ECO:0000256" key="1">
    <source>
        <dbReference type="ARBA" id="ARBA00022801"/>
    </source>
</evidence>
<feature type="compositionally biased region" description="Low complexity" evidence="5">
    <location>
        <begin position="1989"/>
        <end position="2006"/>
    </location>
</feature>
<feature type="compositionally biased region" description="Polar residues" evidence="5">
    <location>
        <begin position="370"/>
        <end position="383"/>
    </location>
</feature>
<dbReference type="Pfam" id="PF01734">
    <property type="entry name" value="Patatin"/>
    <property type="match status" value="1"/>
</dbReference>
<dbReference type="GO" id="GO:0006631">
    <property type="term" value="P:fatty acid metabolic process"/>
    <property type="evidence" value="ECO:0007669"/>
    <property type="project" value="TreeGrafter"/>
</dbReference>
<feature type="compositionally biased region" description="Low complexity" evidence="5">
    <location>
        <begin position="240"/>
        <end position="251"/>
    </location>
</feature>
<dbReference type="SUPFAM" id="SSF52151">
    <property type="entry name" value="FabD/lysophospholipase-like"/>
    <property type="match status" value="1"/>
</dbReference>
<feature type="region of interest" description="Disordered" evidence="5">
    <location>
        <begin position="219"/>
        <end position="258"/>
    </location>
</feature>
<feature type="region of interest" description="Disordered" evidence="5">
    <location>
        <begin position="1916"/>
        <end position="2030"/>
    </location>
</feature>
<feature type="compositionally biased region" description="Polar residues" evidence="5">
    <location>
        <begin position="1750"/>
        <end position="1760"/>
    </location>
</feature>
<dbReference type="PANTHER" id="PTHR24185:SF1">
    <property type="entry name" value="CALCIUM-INDEPENDENT PHOSPHOLIPASE A2-GAMMA"/>
    <property type="match status" value="1"/>
</dbReference>
<feature type="transmembrane region" description="Helical" evidence="6">
    <location>
        <begin position="6"/>
        <end position="23"/>
    </location>
</feature>
<feature type="short sequence motif" description="GXGXXG" evidence="4">
    <location>
        <begin position="1256"/>
        <end position="1261"/>
    </location>
</feature>